<dbReference type="PATRIC" id="fig|36861.3.peg.2999"/>
<dbReference type="AlphaFoldDB" id="A0A106BHH3"/>
<dbReference type="GO" id="GO:0003677">
    <property type="term" value="F:DNA binding"/>
    <property type="evidence" value="ECO:0007669"/>
    <property type="project" value="InterPro"/>
</dbReference>
<keyword evidence="2" id="KW-1185">Reference proteome</keyword>
<dbReference type="Pfam" id="PF08965">
    <property type="entry name" value="Aca2_YdiL"/>
    <property type="match status" value="1"/>
</dbReference>
<dbReference type="RefSeq" id="WP_059759049.1">
    <property type="nucleotide sequence ID" value="NZ_LDUG01000056.1"/>
</dbReference>
<dbReference type="OrthoDB" id="7871319at2"/>
<gene>
    <name evidence="1" type="ORF">ABW22_15690</name>
</gene>
<evidence type="ECO:0000313" key="1">
    <source>
        <dbReference type="EMBL" id="KVW92621.1"/>
    </source>
</evidence>
<dbReference type="Proteomes" id="UP000064243">
    <property type="component" value="Unassembled WGS sequence"/>
</dbReference>
<dbReference type="InterPro" id="IPR015060">
    <property type="entry name" value="Aca2_YdiL-like"/>
</dbReference>
<evidence type="ECO:0000313" key="2">
    <source>
        <dbReference type="Proteomes" id="UP000064243"/>
    </source>
</evidence>
<dbReference type="Gene3D" id="1.10.3100.10">
    <property type="entry name" value="Putative cytoplasmic protein"/>
    <property type="match status" value="1"/>
</dbReference>
<sequence length="179" mass="19647">MNPTELNTLRRSLWLTREQAGAINGMTDRSWRYLENGTRPIPPDVQARMRKLDADANAMADIAWDEYGNLTGVNGIEWNQVEAVLLRYAGDADLAAAHPDMAELPADLHAAAIDRARILLEGEGARVRIVLFNRAAYRAWITERSMEDNPGSRAAWAASAVDPAPKLGGNNAPGEDFHA</sequence>
<name>A0A106BHH3_THIDE</name>
<protein>
    <submittedName>
        <fullName evidence="1">Uncharacterized protein</fullName>
    </submittedName>
</protein>
<comment type="caution">
    <text evidence="1">The sequence shown here is derived from an EMBL/GenBank/DDBJ whole genome shotgun (WGS) entry which is preliminary data.</text>
</comment>
<dbReference type="InterPro" id="IPR027910">
    <property type="entry name" value="YdiL_sf"/>
</dbReference>
<dbReference type="SUPFAM" id="SSF47413">
    <property type="entry name" value="lambda repressor-like DNA-binding domains"/>
    <property type="match status" value="1"/>
</dbReference>
<accession>A0A106BHH3</accession>
<reference evidence="1 2" key="1">
    <citation type="journal article" date="2015" name="Appl. Environ. Microbiol.">
        <title>Aerobic and Anaerobic Thiosulfate Oxidation by a Cold-Adapted, Subglacial Chemoautotroph.</title>
        <authorList>
            <person name="Harrold Z.R."/>
            <person name="Skidmore M.L."/>
            <person name="Hamilton T.L."/>
            <person name="Desch L."/>
            <person name="Amada K."/>
            <person name="van Gelder W."/>
            <person name="Glover K."/>
            <person name="Roden E.E."/>
            <person name="Boyd E.S."/>
        </authorList>
    </citation>
    <scope>NUCLEOTIDE SEQUENCE [LARGE SCALE GENOMIC DNA]</scope>
    <source>
        <strain evidence="1 2">RG</strain>
    </source>
</reference>
<proteinExistence type="predicted"/>
<dbReference type="EMBL" id="LDUG01000056">
    <property type="protein sequence ID" value="KVW92621.1"/>
    <property type="molecule type" value="Genomic_DNA"/>
</dbReference>
<dbReference type="InterPro" id="IPR010982">
    <property type="entry name" value="Lambda_DNA-bd_dom_sf"/>
</dbReference>
<organism evidence="1 2">
    <name type="scientific">Thiobacillus denitrificans</name>
    <dbReference type="NCBI Taxonomy" id="36861"/>
    <lineage>
        <taxon>Bacteria</taxon>
        <taxon>Pseudomonadati</taxon>
        <taxon>Pseudomonadota</taxon>
        <taxon>Betaproteobacteria</taxon>
        <taxon>Nitrosomonadales</taxon>
        <taxon>Thiobacillaceae</taxon>
        <taxon>Thiobacillus</taxon>
    </lineage>
</organism>